<dbReference type="EMBL" id="JAPFRD010000011">
    <property type="protein sequence ID" value="MCW8108969.1"/>
    <property type="molecule type" value="Genomic_DNA"/>
</dbReference>
<evidence type="ECO:0000313" key="2">
    <source>
        <dbReference type="EMBL" id="MCW8108969.1"/>
    </source>
</evidence>
<name>A0ABT3P868_9ALTE</name>
<keyword evidence="1" id="KW-1133">Transmembrane helix</keyword>
<accession>A0ABT3P868</accession>
<dbReference type="RefSeq" id="WP_265617717.1">
    <property type="nucleotide sequence ID" value="NZ_JAPFRD010000011.1"/>
</dbReference>
<dbReference type="InterPro" id="IPR016410">
    <property type="entry name" value="Phage_imm"/>
</dbReference>
<sequence>MNEYIEQFTQIWNQSDALSLIVFGGFFLMVYFLPTLLAVFFNRRHLVKIAVFNLPAGFSVIAWGALIVWAVTGKAGDYIQQKLAKRAVQPG</sequence>
<keyword evidence="3" id="KW-1185">Reference proteome</keyword>
<feature type="transmembrane region" description="Helical" evidence="1">
    <location>
        <begin position="49"/>
        <end position="71"/>
    </location>
</feature>
<gene>
    <name evidence="2" type="ORF">OPS25_10735</name>
</gene>
<keyword evidence="1" id="KW-0472">Membrane</keyword>
<comment type="caution">
    <text evidence="2">The sequence shown here is derived from an EMBL/GenBank/DDBJ whole genome shotgun (WGS) entry which is preliminary data.</text>
</comment>
<dbReference type="Proteomes" id="UP001142810">
    <property type="component" value="Unassembled WGS sequence"/>
</dbReference>
<evidence type="ECO:0000256" key="1">
    <source>
        <dbReference type="SAM" id="Phobius"/>
    </source>
</evidence>
<protein>
    <submittedName>
        <fullName evidence="2">Superinfection immunity protein</fullName>
    </submittedName>
</protein>
<reference evidence="2" key="1">
    <citation type="submission" date="2022-11" db="EMBL/GenBank/DDBJ databases">
        <title>Alteromonas sp. nov., isolated from sea water of the Qingdao.</title>
        <authorList>
            <person name="Wang Q."/>
        </authorList>
    </citation>
    <scope>NUCLEOTIDE SEQUENCE</scope>
    <source>
        <strain evidence="2">ASW11-7</strain>
    </source>
</reference>
<dbReference type="Pfam" id="PF14373">
    <property type="entry name" value="Imm_superinfect"/>
    <property type="match status" value="1"/>
</dbReference>
<keyword evidence="1" id="KW-0812">Transmembrane</keyword>
<feature type="transmembrane region" description="Helical" evidence="1">
    <location>
        <begin position="20"/>
        <end position="42"/>
    </location>
</feature>
<proteinExistence type="predicted"/>
<organism evidence="2 3">
    <name type="scientific">Alteromonas aquimaris</name>
    <dbReference type="NCBI Taxonomy" id="2998417"/>
    <lineage>
        <taxon>Bacteria</taxon>
        <taxon>Pseudomonadati</taxon>
        <taxon>Pseudomonadota</taxon>
        <taxon>Gammaproteobacteria</taxon>
        <taxon>Alteromonadales</taxon>
        <taxon>Alteromonadaceae</taxon>
        <taxon>Alteromonas/Salinimonas group</taxon>
        <taxon>Alteromonas</taxon>
    </lineage>
</organism>
<evidence type="ECO:0000313" key="3">
    <source>
        <dbReference type="Proteomes" id="UP001142810"/>
    </source>
</evidence>